<dbReference type="AlphaFoldDB" id="A0A8D5A117"/>
<dbReference type="Proteomes" id="UP000320585">
    <property type="component" value="Chromosome"/>
</dbReference>
<dbReference type="NCBIfam" id="TIGR00036">
    <property type="entry name" value="dapB"/>
    <property type="match status" value="1"/>
</dbReference>
<evidence type="ECO:0000256" key="5">
    <source>
        <dbReference type="ARBA" id="ARBA00022915"/>
    </source>
</evidence>
<feature type="binding site" evidence="13">
    <location>
        <position position="154"/>
    </location>
    <ligand>
        <name>(S)-2,3,4,5-tetrahydrodipicolinate</name>
        <dbReference type="ChEBI" id="CHEBI:16845"/>
    </ligand>
</feature>
<keyword evidence="6 13" id="KW-0560">Oxidoreductase</keyword>
<dbReference type="EC" id="1.17.1.8" evidence="10 13"/>
<evidence type="ECO:0000259" key="15">
    <source>
        <dbReference type="Pfam" id="PF05173"/>
    </source>
</evidence>
<keyword evidence="4 13" id="KW-0521">NADP</keyword>
<feature type="binding site" evidence="13">
    <location>
        <begin position="97"/>
        <end position="99"/>
    </location>
    <ligand>
        <name>NAD(+)</name>
        <dbReference type="ChEBI" id="CHEBI:57540"/>
    </ligand>
</feature>
<dbReference type="Pfam" id="PF01113">
    <property type="entry name" value="DapB_N"/>
    <property type="match status" value="1"/>
</dbReference>
<reference evidence="17" key="1">
    <citation type="submission" date="2019-05" db="EMBL/GenBank/DDBJ databases">
        <title>Complete genome sequencing of Dialister sp. strain 5BBH33.</title>
        <authorList>
            <person name="Sakamoto M."/>
            <person name="Murakami T."/>
            <person name="Mori H."/>
        </authorList>
    </citation>
    <scope>NUCLEOTIDE SEQUENCE [LARGE SCALE GENOMIC DNA]</scope>
    <source>
        <strain evidence="17">5BBH33</strain>
    </source>
</reference>
<comment type="subunit">
    <text evidence="13">Homotetramer.</text>
</comment>
<dbReference type="InterPro" id="IPR022663">
    <property type="entry name" value="DapB_C"/>
</dbReference>
<evidence type="ECO:0000256" key="12">
    <source>
        <dbReference type="ARBA" id="ARBA00049396"/>
    </source>
</evidence>
<evidence type="ECO:0000256" key="9">
    <source>
        <dbReference type="ARBA" id="ARBA00037922"/>
    </source>
</evidence>
<dbReference type="FunFam" id="3.30.360.10:FF:000009">
    <property type="entry name" value="4-hydroxy-tetrahydrodipicolinate reductase"/>
    <property type="match status" value="1"/>
</dbReference>
<dbReference type="Gene3D" id="3.30.360.10">
    <property type="entry name" value="Dihydrodipicolinate Reductase, domain 2"/>
    <property type="match status" value="1"/>
</dbReference>
<dbReference type="GO" id="GO:0050661">
    <property type="term" value="F:NADP binding"/>
    <property type="evidence" value="ECO:0007669"/>
    <property type="project" value="UniProtKB-UniRule"/>
</dbReference>
<dbReference type="SUPFAM" id="SSF51735">
    <property type="entry name" value="NAD(P)-binding Rossmann-fold domains"/>
    <property type="match status" value="1"/>
</dbReference>
<evidence type="ECO:0000256" key="8">
    <source>
        <dbReference type="ARBA" id="ARBA00023154"/>
    </source>
</evidence>
<dbReference type="InterPro" id="IPR023940">
    <property type="entry name" value="DHDPR_bac"/>
</dbReference>
<dbReference type="GO" id="GO:0051287">
    <property type="term" value="F:NAD binding"/>
    <property type="evidence" value="ECO:0007669"/>
    <property type="project" value="UniProtKB-UniRule"/>
</dbReference>
<comment type="function">
    <text evidence="13">Catalyzes the conversion of 4-hydroxy-tetrahydrodipicolinate (HTPA) to tetrahydrodipicolinate.</text>
</comment>
<organism evidence="16 17">
    <name type="scientific">Dialister hominis</name>
    <dbReference type="NCBI Taxonomy" id="2582419"/>
    <lineage>
        <taxon>Bacteria</taxon>
        <taxon>Bacillati</taxon>
        <taxon>Bacillota</taxon>
        <taxon>Negativicutes</taxon>
        <taxon>Veillonellales</taxon>
        <taxon>Veillonellaceae</taxon>
        <taxon>Dialister</taxon>
    </lineage>
</organism>
<protein>
    <recommendedName>
        <fullName evidence="10 13">4-hydroxy-tetrahydrodipicolinate reductase</fullName>
        <shortName evidence="13">HTPA reductase</shortName>
        <ecNumber evidence="10 13">1.17.1.8</ecNumber>
    </recommendedName>
</protein>
<dbReference type="GO" id="GO:0016726">
    <property type="term" value="F:oxidoreductase activity, acting on CH or CH2 groups, NAD or NADP as acceptor"/>
    <property type="evidence" value="ECO:0007669"/>
    <property type="project" value="UniProtKB-UniRule"/>
</dbReference>
<feature type="active site" description="Proton donor/acceptor" evidence="13">
    <location>
        <position position="153"/>
    </location>
</feature>
<evidence type="ECO:0000256" key="2">
    <source>
        <dbReference type="ARBA" id="ARBA00022490"/>
    </source>
</evidence>
<keyword evidence="5 13" id="KW-0220">Diaminopimelate biosynthesis</keyword>
<accession>A0A8D5A117</accession>
<dbReference type="PROSITE" id="PS01298">
    <property type="entry name" value="DAPB"/>
    <property type="match status" value="1"/>
</dbReference>
<evidence type="ECO:0000256" key="1">
    <source>
        <dbReference type="ARBA" id="ARBA00006642"/>
    </source>
</evidence>
<dbReference type="HAMAP" id="MF_00102">
    <property type="entry name" value="DapB"/>
    <property type="match status" value="1"/>
</dbReference>
<evidence type="ECO:0000313" key="16">
    <source>
        <dbReference type="EMBL" id="BBK24998.1"/>
    </source>
</evidence>
<feature type="domain" description="Dihydrodipicolinate reductase N-terminal" evidence="14">
    <location>
        <begin position="2"/>
        <end position="126"/>
    </location>
</feature>
<comment type="caution">
    <text evidence="13">Lacks conserved residue(s) required for the propagation of feature annotation.</text>
</comment>
<dbReference type="PANTHER" id="PTHR20836:SF0">
    <property type="entry name" value="4-HYDROXY-TETRAHYDRODIPICOLINATE REDUCTASE 1, CHLOROPLASTIC-RELATED"/>
    <property type="match status" value="1"/>
</dbReference>
<dbReference type="CDD" id="cd02274">
    <property type="entry name" value="DHDPR_N"/>
    <property type="match status" value="1"/>
</dbReference>
<dbReference type="InterPro" id="IPR022664">
    <property type="entry name" value="DapB_N_CS"/>
</dbReference>
<sequence>MIHVLVNGASGRMGSEVVRSILGEDDLDVCGAVDPGTAGHDLGEIVGTGANGITIVSSLQEAFAVNKPDVVVDFTSPKVIFDNAKFVLENGVNIIIGTTGLTAEQRDILSDIADRHHANGLVAPNFSLGAVLLMKLSAEVAKYMPNVEIIELHHNKKYDAPSGTAKLTAEKIADARVEEPEEDLTKESLPGARGGKYKGVTIHSVRLPGYVAHQEVLFGGYGELLTLRHDSLDRKSFMPGVMMACRKVMTTDGFVYGLENYLE</sequence>
<evidence type="ECO:0000256" key="11">
    <source>
        <dbReference type="ARBA" id="ARBA00049080"/>
    </source>
</evidence>
<keyword evidence="17" id="KW-1185">Reference proteome</keyword>
<dbReference type="InterPro" id="IPR000846">
    <property type="entry name" value="DapB_N"/>
</dbReference>
<evidence type="ECO:0000256" key="10">
    <source>
        <dbReference type="ARBA" id="ARBA00038983"/>
    </source>
</evidence>
<dbReference type="GO" id="GO:0009089">
    <property type="term" value="P:lysine biosynthetic process via diaminopimelate"/>
    <property type="evidence" value="ECO:0007669"/>
    <property type="project" value="UniProtKB-UniRule"/>
</dbReference>
<comment type="caution">
    <text evidence="13">Was originally thought to be a dihydrodipicolinate reductase (DHDPR), catalyzing the conversion of dihydrodipicolinate to tetrahydrodipicolinate. However, it was shown in E.coli that the substrate of the enzymatic reaction is not dihydrodipicolinate (DHDP) but in fact (2S,4S)-4-hydroxy-2,3,4,5-tetrahydrodipicolinic acid (HTPA), the product released by the DapA-catalyzed reaction.</text>
</comment>
<dbReference type="OrthoDB" id="9790352at2"/>
<comment type="pathway">
    <text evidence="9 13">Amino-acid biosynthesis; L-lysine biosynthesis via DAP pathway; (S)-tetrahydrodipicolinate from L-aspartate: step 4/4.</text>
</comment>
<dbReference type="SUPFAM" id="SSF55347">
    <property type="entry name" value="Glyceraldehyde-3-phosphate dehydrogenase-like, C-terminal domain"/>
    <property type="match status" value="1"/>
</dbReference>
<dbReference type="EMBL" id="AP019697">
    <property type="protein sequence ID" value="BBK24998.1"/>
    <property type="molecule type" value="Genomic_DNA"/>
</dbReference>
<evidence type="ECO:0000256" key="7">
    <source>
        <dbReference type="ARBA" id="ARBA00023027"/>
    </source>
</evidence>
<evidence type="ECO:0000313" key="17">
    <source>
        <dbReference type="Proteomes" id="UP000320585"/>
    </source>
</evidence>
<dbReference type="GeneID" id="92716146"/>
<dbReference type="Gene3D" id="3.40.50.720">
    <property type="entry name" value="NAD(P)-binding Rossmann-like Domain"/>
    <property type="match status" value="1"/>
</dbReference>
<evidence type="ECO:0000256" key="13">
    <source>
        <dbReference type="HAMAP-Rule" id="MF_00102"/>
    </source>
</evidence>
<dbReference type="GO" id="GO:0008839">
    <property type="term" value="F:4-hydroxy-tetrahydrodipicolinate reductase"/>
    <property type="evidence" value="ECO:0007669"/>
    <property type="project" value="UniProtKB-UniRule"/>
</dbReference>
<dbReference type="PIRSF" id="PIRSF000161">
    <property type="entry name" value="DHPR"/>
    <property type="match status" value="1"/>
</dbReference>
<evidence type="ECO:0000256" key="4">
    <source>
        <dbReference type="ARBA" id="ARBA00022857"/>
    </source>
</evidence>
<feature type="binding site" evidence="13">
    <location>
        <begin position="123"/>
        <end position="126"/>
    </location>
    <ligand>
        <name>NAD(+)</name>
        <dbReference type="ChEBI" id="CHEBI:57540"/>
    </ligand>
</feature>
<evidence type="ECO:0000256" key="6">
    <source>
        <dbReference type="ARBA" id="ARBA00023002"/>
    </source>
</evidence>
<keyword evidence="2 13" id="KW-0963">Cytoplasm</keyword>
<comment type="catalytic activity">
    <reaction evidence="11 13">
        <text>(S)-2,3,4,5-tetrahydrodipicolinate + NADP(+) + H2O = (2S,4S)-4-hydroxy-2,3,4,5-tetrahydrodipicolinate + NADPH + H(+)</text>
        <dbReference type="Rhea" id="RHEA:35331"/>
        <dbReference type="ChEBI" id="CHEBI:15377"/>
        <dbReference type="ChEBI" id="CHEBI:15378"/>
        <dbReference type="ChEBI" id="CHEBI:16845"/>
        <dbReference type="ChEBI" id="CHEBI:57783"/>
        <dbReference type="ChEBI" id="CHEBI:58349"/>
        <dbReference type="ChEBI" id="CHEBI:67139"/>
        <dbReference type="EC" id="1.17.1.8"/>
    </reaction>
</comment>
<comment type="similarity">
    <text evidence="1 13">Belongs to the DapB family.</text>
</comment>
<name>A0A8D5A117_9FIRM</name>
<proteinExistence type="inferred from homology"/>
<dbReference type="RefSeq" id="WP_022382236.1">
    <property type="nucleotide sequence ID" value="NZ_AP019697.1"/>
</dbReference>
<dbReference type="PANTHER" id="PTHR20836">
    <property type="entry name" value="DIHYDRODIPICOLINATE REDUCTASE"/>
    <property type="match status" value="1"/>
</dbReference>
<dbReference type="Pfam" id="PF05173">
    <property type="entry name" value="DapB_C"/>
    <property type="match status" value="1"/>
</dbReference>
<dbReference type="GO" id="GO:0019877">
    <property type="term" value="P:diaminopimelate biosynthetic process"/>
    <property type="evidence" value="ECO:0007669"/>
    <property type="project" value="UniProtKB-UniRule"/>
</dbReference>
<feature type="active site" description="Proton donor" evidence="13">
    <location>
        <position position="157"/>
    </location>
</feature>
<feature type="domain" description="Dihydrodipicolinate reductase C-terminal" evidence="15">
    <location>
        <begin position="129"/>
        <end position="262"/>
    </location>
</feature>
<evidence type="ECO:0000259" key="14">
    <source>
        <dbReference type="Pfam" id="PF01113"/>
    </source>
</evidence>
<dbReference type="GO" id="GO:0005829">
    <property type="term" value="C:cytosol"/>
    <property type="evidence" value="ECO:0007669"/>
    <property type="project" value="TreeGrafter"/>
</dbReference>
<dbReference type="UniPathway" id="UPA00034">
    <property type="reaction ID" value="UER00018"/>
</dbReference>
<evidence type="ECO:0000256" key="3">
    <source>
        <dbReference type="ARBA" id="ARBA00022605"/>
    </source>
</evidence>
<keyword evidence="3 13" id="KW-0028">Amino-acid biosynthesis</keyword>
<feature type="binding site" evidence="13">
    <location>
        <begin position="8"/>
        <end position="13"/>
    </location>
    <ligand>
        <name>NAD(+)</name>
        <dbReference type="ChEBI" id="CHEBI:57540"/>
    </ligand>
</feature>
<dbReference type="InterPro" id="IPR036291">
    <property type="entry name" value="NAD(P)-bd_dom_sf"/>
</dbReference>
<feature type="binding site" evidence="13">
    <location>
        <begin position="163"/>
        <end position="164"/>
    </location>
    <ligand>
        <name>(S)-2,3,4,5-tetrahydrodipicolinate</name>
        <dbReference type="ChEBI" id="CHEBI:16845"/>
    </ligand>
</feature>
<gene>
    <name evidence="13 16" type="primary">dapB</name>
    <name evidence="16" type="ORF">Dia5BBH33_09330</name>
</gene>
<comment type="catalytic activity">
    <reaction evidence="12 13">
        <text>(S)-2,3,4,5-tetrahydrodipicolinate + NAD(+) + H2O = (2S,4S)-4-hydroxy-2,3,4,5-tetrahydrodipicolinate + NADH + H(+)</text>
        <dbReference type="Rhea" id="RHEA:35323"/>
        <dbReference type="ChEBI" id="CHEBI:15377"/>
        <dbReference type="ChEBI" id="CHEBI:15378"/>
        <dbReference type="ChEBI" id="CHEBI:16845"/>
        <dbReference type="ChEBI" id="CHEBI:57540"/>
        <dbReference type="ChEBI" id="CHEBI:57945"/>
        <dbReference type="ChEBI" id="CHEBI:67139"/>
        <dbReference type="EC" id="1.17.1.8"/>
    </reaction>
</comment>
<keyword evidence="8 13" id="KW-0457">Lysine biosynthesis</keyword>
<dbReference type="KEGG" id="dho:Dia5BBH33_09330"/>
<comment type="subcellular location">
    <subcellularLocation>
        <location evidence="13">Cytoplasm</location>
    </subcellularLocation>
</comment>
<keyword evidence="7 13" id="KW-0520">NAD</keyword>